<evidence type="ECO:0000313" key="2">
    <source>
        <dbReference type="EMBL" id="KAJ0977298.1"/>
    </source>
</evidence>
<name>A0A9D5HI60_9LILI</name>
<sequence length="298" mass="33282">MQLDGLNQEPLDPQHEAGQNEKDTEVQDVCGIWATVGPRRRGGRGRSSGHTSRNQEERTNKDMWIKRLNDNRHISNARNSHSTRGGRGGMAGRWNLLPRDQTTDHLEEIPMDPIMSPNTNPKDLIIYNPPPAKSDPSPSTQPTQKMKMKLAVGKQSSDVIQRIPLPSTDIAMDRVVREEMSGNLNHCRLITSVNLAQNPSLPEGDPSGDQDTSMDAHNCLVARISQALKEKTMEHATDQQDMEEESQEGTNNTSILDDDMQLAQFQNDMKQEALARRSKVKANSSFKKGRLESPSDDL</sequence>
<organism evidence="2 3">
    <name type="scientific">Dioscorea zingiberensis</name>
    <dbReference type="NCBI Taxonomy" id="325984"/>
    <lineage>
        <taxon>Eukaryota</taxon>
        <taxon>Viridiplantae</taxon>
        <taxon>Streptophyta</taxon>
        <taxon>Embryophyta</taxon>
        <taxon>Tracheophyta</taxon>
        <taxon>Spermatophyta</taxon>
        <taxon>Magnoliopsida</taxon>
        <taxon>Liliopsida</taxon>
        <taxon>Dioscoreales</taxon>
        <taxon>Dioscoreaceae</taxon>
        <taxon>Dioscorea</taxon>
    </lineage>
</organism>
<gene>
    <name evidence="2" type="ORF">J5N97_012772</name>
</gene>
<feature type="compositionally biased region" description="Basic and acidic residues" evidence="1">
    <location>
        <begin position="289"/>
        <end position="298"/>
    </location>
</feature>
<accession>A0A9D5HI60</accession>
<dbReference type="AlphaFoldDB" id="A0A9D5HI60"/>
<feature type="region of interest" description="Disordered" evidence="1">
    <location>
        <begin position="232"/>
        <end position="298"/>
    </location>
</feature>
<reference evidence="2" key="2">
    <citation type="journal article" date="2022" name="Hortic Res">
        <title>The genome of Dioscorea zingiberensis sheds light on the biosynthesis, origin and evolution of the medicinally important diosgenin saponins.</title>
        <authorList>
            <person name="Li Y."/>
            <person name="Tan C."/>
            <person name="Li Z."/>
            <person name="Guo J."/>
            <person name="Li S."/>
            <person name="Chen X."/>
            <person name="Wang C."/>
            <person name="Dai X."/>
            <person name="Yang H."/>
            <person name="Song W."/>
            <person name="Hou L."/>
            <person name="Xu J."/>
            <person name="Tong Z."/>
            <person name="Xu A."/>
            <person name="Yuan X."/>
            <person name="Wang W."/>
            <person name="Yang Q."/>
            <person name="Chen L."/>
            <person name="Sun Z."/>
            <person name="Wang K."/>
            <person name="Pan B."/>
            <person name="Chen J."/>
            <person name="Bao Y."/>
            <person name="Liu F."/>
            <person name="Qi X."/>
            <person name="Gang D.R."/>
            <person name="Wen J."/>
            <person name="Li J."/>
        </authorList>
    </citation>
    <scope>NUCLEOTIDE SEQUENCE</scope>
    <source>
        <strain evidence="2">Dzin_1.0</strain>
    </source>
</reference>
<dbReference type="Proteomes" id="UP001085076">
    <property type="component" value="Miscellaneous, Linkage group lg03"/>
</dbReference>
<dbReference type="EMBL" id="JAGGNH010000003">
    <property type="protein sequence ID" value="KAJ0977298.1"/>
    <property type="molecule type" value="Genomic_DNA"/>
</dbReference>
<feature type="compositionally biased region" description="Basic and acidic residues" evidence="1">
    <location>
        <begin position="12"/>
        <end position="25"/>
    </location>
</feature>
<comment type="caution">
    <text evidence="2">The sequence shown here is derived from an EMBL/GenBank/DDBJ whole genome shotgun (WGS) entry which is preliminary data.</text>
</comment>
<feature type="compositionally biased region" description="Polar residues" evidence="1">
    <location>
        <begin position="74"/>
        <end position="83"/>
    </location>
</feature>
<feature type="compositionally biased region" description="Basic and acidic residues" evidence="1">
    <location>
        <begin position="53"/>
        <end position="73"/>
    </location>
</feature>
<evidence type="ECO:0000256" key="1">
    <source>
        <dbReference type="SAM" id="MobiDB-lite"/>
    </source>
</evidence>
<proteinExistence type="predicted"/>
<reference evidence="2" key="1">
    <citation type="submission" date="2021-03" db="EMBL/GenBank/DDBJ databases">
        <authorList>
            <person name="Li Z."/>
            <person name="Yang C."/>
        </authorList>
    </citation>
    <scope>NUCLEOTIDE SEQUENCE</scope>
    <source>
        <strain evidence="2">Dzin_1.0</strain>
        <tissue evidence="2">Leaf</tissue>
    </source>
</reference>
<evidence type="ECO:0000313" key="3">
    <source>
        <dbReference type="Proteomes" id="UP001085076"/>
    </source>
</evidence>
<protein>
    <submittedName>
        <fullName evidence="2">Uncharacterized protein</fullName>
    </submittedName>
</protein>
<keyword evidence="3" id="KW-1185">Reference proteome</keyword>
<feature type="region of interest" description="Disordered" evidence="1">
    <location>
        <begin position="1"/>
        <end position="94"/>
    </location>
</feature>